<dbReference type="InterPro" id="IPR038467">
    <property type="entry name" value="RF3_dom_3_sf"/>
</dbReference>
<sequence>MSDIIQEIGRRRTVAIISHPDAGKTTLTEKLLLYSGAIHQAGAVTGGKHSSTTSDWMEIEQQRGISVSSSAMRVEYDGHLLNILDTPGHQDFSEDTYRTLMAVDSAIMLLDAGRGVQEQTIKLFKVCRDRGIPIITFMNKLDRPARNPLELLDEVEQVLGITAIPRTWPIGDGQDFRGIYDRDAEQFYEFERTVGNKYKAPMKVGDIRSEHLRSSLGPMMHDKLLEDLEFVDHVIPAFDRDEYLHERCTPVYWGSAITNFGLEHFLQQLLQLAPAPQAFDMSTGSVKPESSEFTGFVYKVQANMNKAHRDRISFVRIVSGRFERGMTAFHPRSGKETKLNYPFQIFGRDREIIDEAFPGDVIGLTNPGLFRVGDTITTKSDATIPNFPRFAPEIYAKVFPAMGSFSKSFRKGIDQLAEEGVVQIFTESDGNPVPLVAAVGELQLELFAWRMENEYNEKVKLERLPYTRTRWLGSEVRPATAVPIIFDDQQRPVAVFKNEWEINYALERTKDLILNEKPDA</sequence>
<dbReference type="InterPro" id="IPR027417">
    <property type="entry name" value="P-loop_NTPase"/>
</dbReference>
<dbReference type="InterPro" id="IPR009000">
    <property type="entry name" value="Transl_B-barrel_sf"/>
</dbReference>
<accession>A0A1M3KY61</accession>
<dbReference type="SUPFAM" id="SSF50447">
    <property type="entry name" value="Translation proteins"/>
    <property type="match status" value="1"/>
</dbReference>
<evidence type="ECO:0000256" key="6">
    <source>
        <dbReference type="ARBA" id="ARBA00023134"/>
    </source>
</evidence>
<feature type="binding site" evidence="7">
    <location>
        <begin position="18"/>
        <end position="25"/>
    </location>
    <ligand>
        <name>GTP</name>
        <dbReference type="ChEBI" id="CHEBI:37565"/>
    </ligand>
</feature>
<dbReference type="Gene3D" id="2.40.30.10">
    <property type="entry name" value="Translation factors"/>
    <property type="match status" value="1"/>
</dbReference>
<organism evidence="10 11">
    <name type="scientific">Candidatus Kapaibacterium thiocyanatum</name>
    <dbReference type="NCBI Taxonomy" id="1895771"/>
    <lineage>
        <taxon>Bacteria</taxon>
        <taxon>Pseudomonadati</taxon>
        <taxon>Candidatus Kapaibacteriota</taxon>
        <taxon>Candidatus Kapaibacteriia</taxon>
        <taxon>Candidatus Kapaibacteriales</taxon>
        <taxon>Candidatus Kapaibacteriaceae</taxon>
        <taxon>Candidatus Kapaibacterium</taxon>
    </lineage>
</organism>
<dbReference type="NCBIfam" id="TIGR00231">
    <property type="entry name" value="small_GTP"/>
    <property type="match status" value="1"/>
</dbReference>
<dbReference type="PROSITE" id="PS00301">
    <property type="entry name" value="G_TR_1"/>
    <property type="match status" value="1"/>
</dbReference>
<evidence type="ECO:0000313" key="10">
    <source>
        <dbReference type="EMBL" id="OJX57352.1"/>
    </source>
</evidence>
<comment type="function">
    <text evidence="7">Increases the formation of ribosomal termination complexes and stimulates activities of RF-1 and RF-2. It binds guanine nucleotides and has strong preference for UGA stop codons. It may interact directly with the ribosome. The stimulation of RF-1 and RF-2 is significantly reduced by GTP and GDP, but not by GMP.</text>
</comment>
<dbReference type="InterPro" id="IPR004548">
    <property type="entry name" value="PrfC"/>
</dbReference>
<feature type="binding site" evidence="7">
    <location>
        <begin position="85"/>
        <end position="89"/>
    </location>
    <ligand>
        <name>GTP</name>
        <dbReference type="ChEBI" id="CHEBI:37565"/>
    </ligand>
</feature>
<dbReference type="Pfam" id="PF16658">
    <property type="entry name" value="RF3_C"/>
    <property type="match status" value="1"/>
</dbReference>
<evidence type="ECO:0000256" key="1">
    <source>
        <dbReference type="ARBA" id="ARBA00004496"/>
    </source>
</evidence>
<gene>
    <name evidence="7" type="primary">prfC</name>
    <name evidence="10" type="ORF">BGO89_10395</name>
</gene>
<dbReference type="GO" id="GO:0005525">
    <property type="term" value="F:GTP binding"/>
    <property type="evidence" value="ECO:0007669"/>
    <property type="project" value="UniProtKB-UniRule"/>
</dbReference>
<dbReference type="InterPro" id="IPR032090">
    <property type="entry name" value="RF3_C"/>
</dbReference>
<keyword evidence="3 7" id="KW-0963">Cytoplasm</keyword>
<dbReference type="Proteomes" id="UP000184233">
    <property type="component" value="Unassembled WGS sequence"/>
</dbReference>
<dbReference type="Gene3D" id="3.30.70.3280">
    <property type="entry name" value="Peptide chain release factor 3, domain III"/>
    <property type="match status" value="1"/>
</dbReference>
<evidence type="ECO:0000256" key="8">
    <source>
        <dbReference type="NCBIfam" id="TIGR00503"/>
    </source>
</evidence>
<dbReference type="GO" id="GO:0006449">
    <property type="term" value="P:regulation of translational termination"/>
    <property type="evidence" value="ECO:0007669"/>
    <property type="project" value="UniProtKB-UniRule"/>
</dbReference>
<evidence type="ECO:0000313" key="11">
    <source>
        <dbReference type="Proteomes" id="UP000184233"/>
    </source>
</evidence>
<dbReference type="PANTHER" id="PTHR43556">
    <property type="entry name" value="PEPTIDE CHAIN RELEASE FACTOR RF3"/>
    <property type="match status" value="1"/>
</dbReference>
<feature type="binding site" evidence="7">
    <location>
        <begin position="139"/>
        <end position="142"/>
    </location>
    <ligand>
        <name>GTP</name>
        <dbReference type="ChEBI" id="CHEBI:37565"/>
    </ligand>
</feature>
<protein>
    <recommendedName>
        <fullName evidence="7 8">Peptide chain release factor 3</fullName>
        <shortName evidence="7">RF-3</shortName>
    </recommendedName>
</protein>
<feature type="domain" description="Tr-type G" evidence="9">
    <location>
        <begin position="9"/>
        <end position="277"/>
    </location>
</feature>
<dbReference type="Pfam" id="PF22042">
    <property type="entry name" value="EF-G_D2"/>
    <property type="match status" value="1"/>
</dbReference>
<evidence type="ECO:0000256" key="5">
    <source>
        <dbReference type="ARBA" id="ARBA00022917"/>
    </source>
</evidence>
<dbReference type="NCBIfam" id="TIGR00503">
    <property type="entry name" value="prfC"/>
    <property type="match status" value="1"/>
</dbReference>
<dbReference type="FunFam" id="3.40.50.300:FF:000542">
    <property type="entry name" value="Peptide chain release factor 3"/>
    <property type="match status" value="1"/>
</dbReference>
<evidence type="ECO:0000256" key="2">
    <source>
        <dbReference type="ARBA" id="ARBA00009978"/>
    </source>
</evidence>
<evidence type="ECO:0000256" key="7">
    <source>
        <dbReference type="HAMAP-Rule" id="MF_00072"/>
    </source>
</evidence>
<dbReference type="PROSITE" id="PS51722">
    <property type="entry name" value="G_TR_2"/>
    <property type="match status" value="1"/>
</dbReference>
<dbReference type="InterPro" id="IPR005225">
    <property type="entry name" value="Small_GTP-bd"/>
</dbReference>
<keyword evidence="6 7" id="KW-0342">GTP-binding</keyword>
<dbReference type="SUPFAM" id="SSF54980">
    <property type="entry name" value="EF-G C-terminal domain-like"/>
    <property type="match status" value="1"/>
</dbReference>
<dbReference type="GO" id="GO:0003924">
    <property type="term" value="F:GTPase activity"/>
    <property type="evidence" value="ECO:0007669"/>
    <property type="project" value="InterPro"/>
</dbReference>
<dbReference type="Pfam" id="PF00009">
    <property type="entry name" value="GTP_EFTU"/>
    <property type="match status" value="1"/>
</dbReference>
<name>A0A1M3KY61_9BACT</name>
<proteinExistence type="inferred from homology"/>
<dbReference type="HAMAP" id="MF_00072">
    <property type="entry name" value="Rel_fac_3"/>
    <property type="match status" value="1"/>
</dbReference>
<dbReference type="GO" id="GO:0005829">
    <property type="term" value="C:cytosol"/>
    <property type="evidence" value="ECO:0007669"/>
    <property type="project" value="TreeGrafter"/>
</dbReference>
<dbReference type="STRING" id="1895771.BGO89_10395"/>
<reference evidence="10 11" key="1">
    <citation type="submission" date="2016-09" db="EMBL/GenBank/DDBJ databases">
        <title>Genome-resolved meta-omics ties microbial dynamics to process performance in biotechnology for thiocyanate degradation.</title>
        <authorList>
            <person name="Kantor R.S."/>
            <person name="Huddy R.J."/>
            <person name="Iyer R."/>
            <person name="Thomas B.C."/>
            <person name="Brown C.T."/>
            <person name="Anantharaman K."/>
            <person name="Tringe S."/>
            <person name="Hettich R.L."/>
            <person name="Harrison S.T."/>
            <person name="Banfield J.F."/>
        </authorList>
    </citation>
    <scope>NUCLEOTIDE SEQUENCE [LARGE SCALE GENOMIC DNA]</scope>
    <source>
        <strain evidence="10">59-99</strain>
    </source>
</reference>
<comment type="subcellular location">
    <subcellularLocation>
        <location evidence="1 7">Cytoplasm</location>
    </subcellularLocation>
</comment>
<dbReference type="Gene3D" id="3.40.50.300">
    <property type="entry name" value="P-loop containing nucleotide triphosphate hydrolases"/>
    <property type="match status" value="1"/>
</dbReference>
<dbReference type="PRINTS" id="PR00315">
    <property type="entry name" value="ELONGATNFCT"/>
</dbReference>
<keyword evidence="5 7" id="KW-0648">Protein biosynthesis</keyword>
<dbReference type="InterPro" id="IPR041732">
    <property type="entry name" value="RF3_GTP-bd"/>
</dbReference>
<evidence type="ECO:0000256" key="3">
    <source>
        <dbReference type="ARBA" id="ARBA00022490"/>
    </source>
</evidence>
<comment type="similarity">
    <text evidence="2 7">Belongs to the TRAFAC class translation factor GTPase superfamily. Classic translation factor GTPase family. PrfC subfamily.</text>
</comment>
<dbReference type="PANTHER" id="PTHR43556:SF2">
    <property type="entry name" value="PEPTIDE CHAIN RELEASE FACTOR RF3"/>
    <property type="match status" value="1"/>
</dbReference>
<dbReference type="GO" id="GO:0016150">
    <property type="term" value="F:translation release factor activity, codon nonspecific"/>
    <property type="evidence" value="ECO:0007669"/>
    <property type="project" value="TreeGrafter"/>
</dbReference>
<evidence type="ECO:0000259" key="9">
    <source>
        <dbReference type="PROSITE" id="PS51722"/>
    </source>
</evidence>
<comment type="caution">
    <text evidence="10">The sequence shown here is derived from an EMBL/GenBank/DDBJ whole genome shotgun (WGS) entry which is preliminary data.</text>
</comment>
<dbReference type="InterPro" id="IPR031157">
    <property type="entry name" value="G_TR_CS"/>
</dbReference>
<dbReference type="AlphaFoldDB" id="A0A1M3KY61"/>
<dbReference type="CDD" id="cd04169">
    <property type="entry name" value="RF3"/>
    <property type="match status" value="1"/>
</dbReference>
<dbReference type="EMBL" id="MKVH01000024">
    <property type="protein sequence ID" value="OJX57352.1"/>
    <property type="molecule type" value="Genomic_DNA"/>
</dbReference>
<dbReference type="NCBIfam" id="NF001964">
    <property type="entry name" value="PRK00741.1"/>
    <property type="match status" value="1"/>
</dbReference>
<dbReference type="InterPro" id="IPR000795">
    <property type="entry name" value="T_Tr_GTP-bd_dom"/>
</dbReference>
<dbReference type="GO" id="GO:0016149">
    <property type="term" value="F:translation release factor activity, codon specific"/>
    <property type="evidence" value="ECO:0007669"/>
    <property type="project" value="UniProtKB-UniRule"/>
</dbReference>
<dbReference type="InterPro" id="IPR035647">
    <property type="entry name" value="EFG_III/V"/>
</dbReference>
<keyword evidence="4 7" id="KW-0547">Nucleotide-binding</keyword>
<dbReference type="SUPFAM" id="SSF52540">
    <property type="entry name" value="P-loop containing nucleoside triphosphate hydrolases"/>
    <property type="match status" value="1"/>
</dbReference>
<evidence type="ECO:0000256" key="4">
    <source>
        <dbReference type="ARBA" id="ARBA00022741"/>
    </source>
</evidence>
<dbReference type="InterPro" id="IPR053905">
    <property type="entry name" value="EF-G-like_DII"/>
</dbReference>